<evidence type="ECO:0000313" key="2">
    <source>
        <dbReference type="EMBL" id="MCB4799003.1"/>
    </source>
</evidence>
<dbReference type="Proteomes" id="UP001139199">
    <property type="component" value="Unassembled WGS sequence"/>
</dbReference>
<proteinExistence type="predicted"/>
<organism evidence="2 3">
    <name type="scientific">Neotamlana laminarinivorans</name>
    <dbReference type="NCBI Taxonomy" id="2883124"/>
    <lineage>
        <taxon>Bacteria</taxon>
        <taxon>Pseudomonadati</taxon>
        <taxon>Bacteroidota</taxon>
        <taxon>Flavobacteriia</taxon>
        <taxon>Flavobacteriales</taxon>
        <taxon>Flavobacteriaceae</taxon>
        <taxon>Neotamlana</taxon>
    </lineage>
</organism>
<protein>
    <submittedName>
        <fullName evidence="2">Uncharacterized protein</fullName>
    </submittedName>
</protein>
<name>A0A9X1L1R3_9FLAO</name>
<accession>A0A9X1L1R3</accession>
<evidence type="ECO:0000256" key="1">
    <source>
        <dbReference type="SAM" id="Phobius"/>
    </source>
</evidence>
<keyword evidence="1" id="KW-0812">Transmembrane</keyword>
<feature type="transmembrane region" description="Helical" evidence="1">
    <location>
        <begin position="234"/>
        <end position="251"/>
    </location>
</feature>
<feature type="transmembrane region" description="Helical" evidence="1">
    <location>
        <begin position="280"/>
        <end position="300"/>
    </location>
</feature>
<feature type="transmembrane region" description="Helical" evidence="1">
    <location>
        <begin position="413"/>
        <end position="429"/>
    </location>
</feature>
<gene>
    <name evidence="2" type="ORF">LG649_09100</name>
</gene>
<evidence type="ECO:0000313" key="3">
    <source>
        <dbReference type="Proteomes" id="UP001139199"/>
    </source>
</evidence>
<reference evidence="2" key="1">
    <citation type="submission" date="2021-10" db="EMBL/GenBank/DDBJ databases">
        <title>Tamlana sargassums sp. nov., and Tamlana laminarinivorans sp. nov., two new bacteria isolated from the brown alga.</title>
        <authorList>
            <person name="Li J."/>
        </authorList>
    </citation>
    <scope>NUCLEOTIDE SEQUENCE</scope>
    <source>
        <strain evidence="2">PT2-4</strain>
    </source>
</reference>
<keyword evidence="3" id="KW-1185">Reference proteome</keyword>
<keyword evidence="1" id="KW-1133">Transmembrane helix</keyword>
<feature type="transmembrane region" description="Helical" evidence="1">
    <location>
        <begin position="383"/>
        <end position="404"/>
    </location>
</feature>
<feature type="transmembrane region" description="Helical" evidence="1">
    <location>
        <begin position="151"/>
        <end position="171"/>
    </location>
</feature>
<feature type="transmembrane region" description="Helical" evidence="1">
    <location>
        <begin position="68"/>
        <end position="86"/>
    </location>
</feature>
<dbReference type="RefSeq" id="WP_226543515.1">
    <property type="nucleotide sequence ID" value="NZ_JAJAPW010000003.1"/>
</dbReference>
<feature type="transmembrane region" description="Helical" evidence="1">
    <location>
        <begin position="435"/>
        <end position="453"/>
    </location>
</feature>
<dbReference type="EMBL" id="JAJAPW010000003">
    <property type="protein sequence ID" value="MCB4799003.1"/>
    <property type="molecule type" value="Genomic_DNA"/>
</dbReference>
<comment type="caution">
    <text evidence="2">The sequence shown here is derived from an EMBL/GenBank/DDBJ whole genome shotgun (WGS) entry which is preliminary data.</text>
</comment>
<feature type="transmembrane region" description="Helical" evidence="1">
    <location>
        <begin position="93"/>
        <end position="113"/>
    </location>
</feature>
<sequence>MGAVWEGASRKNKKFKALRMASILKKNTQIFIKEEQVILRLKQGVWLYFLLLIFEGALRKWILPFLATPLLIVRDPLAIGLIIMAWRYNIIKANAYVIGFTFFTLLSVCTALVFGHGNIMVAIYGARIFLFHFPVIFIISKVFYKADVIELGRWVLIITIPMVILIGLQFYSPQSAWVNRGIGGSTDGAGFSGAMGYFRPPGTFSFTTGNVLYFSFAACYIVYFWLAKIPVNKLLLAGATVALLAAIPLSISRTLMFSVGLTLAFAILSVAGNPKFLLRFMLFLFLGFLLILLLSNLSFFETSTAAFTKRFELASENEGGVSTSILKRVFGSLIEAFTESDNLSFWGMGIGMGTNAGAAMLTGQDVPKFLIAEEEWLRLVGEMGFVVGIGVILLRVIFSLNLVFKSFYTMRKGYLLAWLLISFAFLIIIKGQWAQPTVLGFATLSAGLILAYSKTEFESKKS</sequence>
<feature type="transmembrane region" description="Helical" evidence="1">
    <location>
        <begin position="119"/>
        <end position="139"/>
    </location>
</feature>
<feature type="transmembrane region" description="Helical" evidence="1">
    <location>
        <begin position="204"/>
        <end position="227"/>
    </location>
</feature>
<keyword evidence="1" id="KW-0472">Membrane</keyword>
<dbReference type="AlphaFoldDB" id="A0A9X1L1R3"/>